<keyword evidence="2" id="KW-0812">Transmembrane</keyword>
<evidence type="ECO:0000313" key="4">
    <source>
        <dbReference type="EMBL" id="CAA9443135.1"/>
    </source>
</evidence>
<feature type="signal peptide" evidence="3">
    <location>
        <begin position="1"/>
        <end position="25"/>
    </location>
</feature>
<accession>A0A6J4QPX6</accession>
<gene>
    <name evidence="4" type="ORF">AVDCRST_MAG02-258</name>
</gene>
<feature type="region of interest" description="Disordered" evidence="1">
    <location>
        <begin position="88"/>
        <end position="129"/>
    </location>
</feature>
<dbReference type="AlphaFoldDB" id="A0A6J4QPX6"/>
<organism evidence="4">
    <name type="scientific">uncultured Rubrobacteraceae bacterium</name>
    <dbReference type="NCBI Taxonomy" id="349277"/>
    <lineage>
        <taxon>Bacteria</taxon>
        <taxon>Bacillati</taxon>
        <taxon>Actinomycetota</taxon>
        <taxon>Rubrobacteria</taxon>
        <taxon>Rubrobacterales</taxon>
        <taxon>Rubrobacteraceae</taxon>
        <taxon>environmental samples</taxon>
    </lineage>
</organism>
<evidence type="ECO:0000256" key="1">
    <source>
        <dbReference type="SAM" id="MobiDB-lite"/>
    </source>
</evidence>
<evidence type="ECO:0008006" key="5">
    <source>
        <dbReference type="Google" id="ProtNLM"/>
    </source>
</evidence>
<keyword evidence="2" id="KW-0472">Membrane</keyword>
<feature type="transmembrane region" description="Helical" evidence="2">
    <location>
        <begin position="147"/>
        <end position="166"/>
    </location>
</feature>
<sequence>MRMRFFTGLLVSASFLLAFAPAVFAQAVIEDDDGDTSVQYVDCSQVQNAFANQGQYANANAAADDESEAVAEVSQELNISQSQVNACLGSIGGNPDGNNPPGDETTGPTERQPADEETTDDLAEGRDAVDRDTVLAADELPETGGPGFAGVVLASGCALLGVGLILNRIVR</sequence>
<evidence type="ECO:0000256" key="2">
    <source>
        <dbReference type="SAM" id="Phobius"/>
    </source>
</evidence>
<keyword evidence="2" id="KW-1133">Transmembrane helix</keyword>
<reference evidence="4" key="1">
    <citation type="submission" date="2020-02" db="EMBL/GenBank/DDBJ databases">
        <authorList>
            <person name="Meier V. D."/>
        </authorList>
    </citation>
    <scope>NUCLEOTIDE SEQUENCE</scope>
    <source>
        <strain evidence="4">AVDCRST_MAG02</strain>
    </source>
</reference>
<name>A0A6J4QPX6_9ACTN</name>
<dbReference type="EMBL" id="CADCVH010000001">
    <property type="protein sequence ID" value="CAA9443135.1"/>
    <property type="molecule type" value="Genomic_DNA"/>
</dbReference>
<evidence type="ECO:0000256" key="3">
    <source>
        <dbReference type="SAM" id="SignalP"/>
    </source>
</evidence>
<proteinExistence type="predicted"/>
<protein>
    <recommendedName>
        <fullName evidence="5">Gram-positive cocci surface proteins LPxTG domain-containing protein</fullName>
    </recommendedName>
</protein>
<keyword evidence="3" id="KW-0732">Signal</keyword>
<feature type="chain" id="PRO_5039544098" description="Gram-positive cocci surface proteins LPxTG domain-containing protein" evidence="3">
    <location>
        <begin position="26"/>
        <end position="171"/>
    </location>
</feature>